<accession>A0A8J7FVI6</accession>
<dbReference type="Proteomes" id="UP000608754">
    <property type="component" value="Unassembled WGS sequence"/>
</dbReference>
<dbReference type="AlphaFoldDB" id="A0A8J7FVI6"/>
<sequence length="273" mass="32258">MENKKLITKPRNISELIKDYFMVFFNNWKIFIGFNSITVIGFFIIYATKINDVTIDKVLGEYAFNNIIYVVYFILPVNFITTLYLTFIKNKSITINNLYHIFSSNYFKITLANTLLCLALFLINIGVKSSLLMFQYHTIFNFIMIEFLDTILYFISIIIIYLLNPYKARLIQYFSKVVIKYIAALFFLLIISTLLHKITFNILIELLELINENSLIFNIDMLYEVGNILVEYCNTMATFTILIYIYYNFTSEVKNEYKLDQINQIQGLKNDED</sequence>
<keyword evidence="1" id="KW-0472">Membrane</keyword>
<keyword evidence="3" id="KW-1185">Reference proteome</keyword>
<keyword evidence="1" id="KW-0812">Transmembrane</keyword>
<dbReference type="EMBL" id="JADGIK010000004">
    <property type="protein sequence ID" value="MBF0597116.1"/>
    <property type="molecule type" value="Genomic_DNA"/>
</dbReference>
<feature type="transmembrane region" description="Helical" evidence="1">
    <location>
        <begin position="21"/>
        <end position="47"/>
    </location>
</feature>
<comment type="caution">
    <text evidence="2">The sequence shown here is derived from an EMBL/GenBank/DDBJ whole genome shotgun (WGS) entry which is preliminary data.</text>
</comment>
<feature type="transmembrane region" description="Helical" evidence="1">
    <location>
        <begin position="109"/>
        <end position="127"/>
    </location>
</feature>
<feature type="transmembrane region" description="Helical" evidence="1">
    <location>
        <begin position="184"/>
        <end position="204"/>
    </location>
</feature>
<protein>
    <submittedName>
        <fullName evidence="2">Uncharacterized protein</fullName>
    </submittedName>
</protein>
<reference evidence="2" key="1">
    <citation type="submission" date="2020-10" db="EMBL/GenBank/DDBJ databases">
        <authorList>
            <person name="Lu T."/>
            <person name="Wang Q."/>
            <person name="Han X."/>
        </authorList>
    </citation>
    <scope>NUCLEOTIDE SEQUENCE</scope>
    <source>
        <strain evidence="2">WQ 117</strain>
    </source>
</reference>
<evidence type="ECO:0000256" key="1">
    <source>
        <dbReference type="SAM" id="Phobius"/>
    </source>
</evidence>
<proteinExistence type="predicted"/>
<feature type="transmembrane region" description="Helical" evidence="1">
    <location>
        <begin position="67"/>
        <end position="88"/>
    </location>
</feature>
<organism evidence="2 3">
    <name type="scientific">Faecalibacter rhinopitheci</name>
    <dbReference type="NCBI Taxonomy" id="2779678"/>
    <lineage>
        <taxon>Bacteria</taxon>
        <taxon>Pseudomonadati</taxon>
        <taxon>Bacteroidota</taxon>
        <taxon>Flavobacteriia</taxon>
        <taxon>Flavobacteriales</taxon>
        <taxon>Weeksellaceae</taxon>
        <taxon>Faecalibacter</taxon>
    </lineage>
</organism>
<feature type="transmembrane region" description="Helical" evidence="1">
    <location>
        <begin position="229"/>
        <end position="249"/>
    </location>
</feature>
<dbReference type="RefSeq" id="WP_194182671.1">
    <property type="nucleotide sequence ID" value="NZ_JADGIK010000004.1"/>
</dbReference>
<evidence type="ECO:0000313" key="3">
    <source>
        <dbReference type="Proteomes" id="UP000608754"/>
    </source>
</evidence>
<gene>
    <name evidence="2" type="ORF">IM532_06595</name>
</gene>
<evidence type="ECO:0000313" key="2">
    <source>
        <dbReference type="EMBL" id="MBF0597116.1"/>
    </source>
</evidence>
<feature type="transmembrane region" description="Helical" evidence="1">
    <location>
        <begin position="139"/>
        <end position="163"/>
    </location>
</feature>
<keyword evidence="1" id="KW-1133">Transmembrane helix</keyword>
<name>A0A8J7FVI6_9FLAO</name>